<sequence length="86" mass="9700">MIIHANHCSVQDMHPEDIKAAIKKAGFTMTSLAKMHGIKYGSTLNQVFHNPNYPKAERIISDAIGLSVEEIWPLRSQQRNNKNSKV</sequence>
<organism evidence="6 7">
    <name type="scientific">Wohlfahrtiimonas larvae</name>
    <dbReference type="NCBI Taxonomy" id="1157986"/>
    <lineage>
        <taxon>Bacteria</taxon>
        <taxon>Pseudomonadati</taxon>
        <taxon>Pseudomonadota</taxon>
        <taxon>Gammaproteobacteria</taxon>
        <taxon>Cardiobacteriales</taxon>
        <taxon>Ignatzschineriaceae</taxon>
        <taxon>Wohlfahrtiimonas</taxon>
    </lineage>
</organism>
<dbReference type="InterPro" id="IPR001387">
    <property type="entry name" value="Cro/C1-type_HTH"/>
</dbReference>
<evidence type="ECO:0000313" key="7">
    <source>
        <dbReference type="Proteomes" id="UP001500631"/>
    </source>
</evidence>
<protein>
    <submittedName>
        <fullName evidence="6">Transcriptional regulator</fullName>
    </submittedName>
</protein>
<feature type="domain" description="HTH cro/C1-type" evidence="5">
    <location>
        <begin position="18"/>
        <end position="71"/>
    </location>
</feature>
<keyword evidence="3" id="KW-0238">DNA-binding</keyword>
<comment type="caution">
    <text evidence="6">The sequence shown here is derived from an EMBL/GenBank/DDBJ whole genome shotgun (WGS) entry which is preliminary data.</text>
</comment>
<evidence type="ECO:0000259" key="5">
    <source>
        <dbReference type="PROSITE" id="PS50943"/>
    </source>
</evidence>
<evidence type="ECO:0000313" key="6">
    <source>
        <dbReference type="EMBL" id="GAA5102631.1"/>
    </source>
</evidence>
<dbReference type="EMBL" id="BAABKE010000007">
    <property type="protein sequence ID" value="GAA5102631.1"/>
    <property type="molecule type" value="Genomic_DNA"/>
</dbReference>
<dbReference type="PROSITE" id="PS50943">
    <property type="entry name" value="HTH_CROC1"/>
    <property type="match status" value="1"/>
</dbReference>
<keyword evidence="4" id="KW-0804">Transcription</keyword>
<proteinExistence type="inferred from homology"/>
<dbReference type="Proteomes" id="UP001500631">
    <property type="component" value="Unassembled WGS sequence"/>
</dbReference>
<evidence type="ECO:0000256" key="2">
    <source>
        <dbReference type="ARBA" id="ARBA00023015"/>
    </source>
</evidence>
<dbReference type="CDD" id="cd00093">
    <property type="entry name" value="HTH_XRE"/>
    <property type="match status" value="1"/>
</dbReference>
<name>A0ABP9MYP1_9GAMM</name>
<keyword evidence="2" id="KW-0805">Transcription regulation</keyword>
<dbReference type="InterPro" id="IPR038722">
    <property type="entry name" value="Ner_HTH_dom"/>
</dbReference>
<evidence type="ECO:0000256" key="3">
    <source>
        <dbReference type="ARBA" id="ARBA00023125"/>
    </source>
</evidence>
<dbReference type="Pfam" id="PF13693">
    <property type="entry name" value="HTH_35"/>
    <property type="match status" value="1"/>
</dbReference>
<dbReference type="InterPro" id="IPR010982">
    <property type="entry name" value="Lambda_DNA-bd_dom_sf"/>
</dbReference>
<accession>A0ABP9MYP1</accession>
<dbReference type="Gene3D" id="1.10.260.40">
    <property type="entry name" value="lambda repressor-like DNA-binding domains"/>
    <property type="match status" value="1"/>
</dbReference>
<evidence type="ECO:0000256" key="4">
    <source>
        <dbReference type="ARBA" id="ARBA00023163"/>
    </source>
</evidence>
<gene>
    <name evidence="6" type="ORF">GCM10023338_20140</name>
</gene>
<dbReference type="SUPFAM" id="SSF47413">
    <property type="entry name" value="lambda repressor-like DNA-binding domains"/>
    <property type="match status" value="1"/>
</dbReference>
<dbReference type="RefSeq" id="WP_077926569.1">
    <property type="nucleotide sequence ID" value="NZ_BAABKE010000007.1"/>
</dbReference>
<reference evidence="7" key="1">
    <citation type="journal article" date="2019" name="Int. J. Syst. Evol. Microbiol.">
        <title>The Global Catalogue of Microorganisms (GCM) 10K type strain sequencing project: providing services to taxonomists for standard genome sequencing and annotation.</title>
        <authorList>
            <consortium name="The Broad Institute Genomics Platform"/>
            <consortium name="The Broad Institute Genome Sequencing Center for Infectious Disease"/>
            <person name="Wu L."/>
            <person name="Ma J."/>
        </authorList>
    </citation>
    <scope>NUCLEOTIDE SEQUENCE [LARGE SCALE GENOMIC DNA]</scope>
    <source>
        <strain evidence="7">JCM 18424</strain>
    </source>
</reference>
<evidence type="ECO:0000256" key="1">
    <source>
        <dbReference type="ARBA" id="ARBA00006157"/>
    </source>
</evidence>
<comment type="similarity">
    <text evidence="1">Belongs to the ner transcriptional regulatory family.</text>
</comment>
<keyword evidence="7" id="KW-1185">Reference proteome</keyword>